<comment type="caution">
    <text evidence="2">The sequence shown here is derived from an EMBL/GenBank/DDBJ whole genome shotgun (WGS) entry which is preliminary data.</text>
</comment>
<feature type="region of interest" description="Disordered" evidence="1">
    <location>
        <begin position="1"/>
        <end position="115"/>
    </location>
</feature>
<reference evidence="2" key="1">
    <citation type="submission" date="2022-07" db="EMBL/GenBank/DDBJ databases">
        <authorList>
            <person name="Macas J."/>
            <person name="Novak P."/>
            <person name="Neumann P."/>
        </authorList>
    </citation>
    <scope>NUCLEOTIDE SEQUENCE</scope>
</reference>
<evidence type="ECO:0000313" key="2">
    <source>
        <dbReference type="EMBL" id="CAH9105515.1"/>
    </source>
</evidence>
<dbReference type="EMBL" id="CAMAPE010000048">
    <property type="protein sequence ID" value="CAH9105515.1"/>
    <property type="molecule type" value="Genomic_DNA"/>
</dbReference>
<accession>A0A9P0ZMC2</accession>
<feature type="compositionally biased region" description="Polar residues" evidence="1">
    <location>
        <begin position="58"/>
        <end position="90"/>
    </location>
</feature>
<evidence type="ECO:0000256" key="1">
    <source>
        <dbReference type="SAM" id="MobiDB-lite"/>
    </source>
</evidence>
<gene>
    <name evidence="2" type="ORF">CEURO_LOCUS16928</name>
</gene>
<proteinExistence type="predicted"/>
<feature type="compositionally biased region" description="Pro residues" evidence="1">
    <location>
        <begin position="8"/>
        <end position="24"/>
    </location>
</feature>
<dbReference type="Proteomes" id="UP001152484">
    <property type="component" value="Unassembled WGS sequence"/>
</dbReference>
<feature type="compositionally biased region" description="Low complexity" evidence="1">
    <location>
        <begin position="45"/>
        <end position="56"/>
    </location>
</feature>
<protein>
    <submittedName>
        <fullName evidence="2">Uncharacterized protein</fullName>
    </submittedName>
</protein>
<name>A0A9P0ZMC2_CUSEU</name>
<organism evidence="2 3">
    <name type="scientific">Cuscuta europaea</name>
    <name type="common">European dodder</name>
    <dbReference type="NCBI Taxonomy" id="41803"/>
    <lineage>
        <taxon>Eukaryota</taxon>
        <taxon>Viridiplantae</taxon>
        <taxon>Streptophyta</taxon>
        <taxon>Embryophyta</taxon>
        <taxon>Tracheophyta</taxon>
        <taxon>Spermatophyta</taxon>
        <taxon>Magnoliopsida</taxon>
        <taxon>eudicotyledons</taxon>
        <taxon>Gunneridae</taxon>
        <taxon>Pentapetalae</taxon>
        <taxon>asterids</taxon>
        <taxon>lamiids</taxon>
        <taxon>Solanales</taxon>
        <taxon>Convolvulaceae</taxon>
        <taxon>Cuscuteae</taxon>
        <taxon>Cuscuta</taxon>
        <taxon>Cuscuta subgen. Cuscuta</taxon>
    </lineage>
</organism>
<dbReference type="AlphaFoldDB" id="A0A9P0ZMC2"/>
<evidence type="ECO:0000313" key="3">
    <source>
        <dbReference type="Proteomes" id="UP001152484"/>
    </source>
</evidence>
<keyword evidence="3" id="KW-1185">Reference proteome</keyword>
<sequence>MLNRARPAPSPRFGPIPGPGPPDRAGPGPAQYRAGSRAGWPEPNPTASASPTTAPPRQYQTHSDPPNPSRHPNSGSRFENRLFASSTPTIGNKLKKEKKIGVSMDMATEGEDRRE</sequence>